<evidence type="ECO:0000313" key="3">
    <source>
        <dbReference type="EMBL" id="EIL90521.1"/>
    </source>
</evidence>
<dbReference type="InterPro" id="IPR011006">
    <property type="entry name" value="CheY-like_superfamily"/>
</dbReference>
<dbReference type="AlphaFoldDB" id="I4VTI0"/>
<evidence type="ECO:0000259" key="2">
    <source>
        <dbReference type="PROSITE" id="PS50110"/>
    </source>
</evidence>
<dbReference type="GO" id="GO:0000160">
    <property type="term" value="P:phosphorelay signal transduction system"/>
    <property type="evidence" value="ECO:0007669"/>
    <property type="project" value="InterPro"/>
</dbReference>
<dbReference type="PATRIC" id="fig|1163408.3.peg.1412"/>
<evidence type="ECO:0000313" key="4">
    <source>
        <dbReference type="Proteomes" id="UP000004210"/>
    </source>
</evidence>
<evidence type="ECO:0000256" key="1">
    <source>
        <dbReference type="PROSITE-ProRule" id="PRU00169"/>
    </source>
</evidence>
<dbReference type="PROSITE" id="PS50110">
    <property type="entry name" value="RESPONSE_REGULATORY"/>
    <property type="match status" value="1"/>
</dbReference>
<name>I4VTI0_9GAMM</name>
<dbReference type="Pfam" id="PF00072">
    <property type="entry name" value="Response_reg"/>
    <property type="match status" value="1"/>
</dbReference>
<feature type="modified residue" description="4-aspartylphosphate" evidence="1">
    <location>
        <position position="49"/>
    </location>
</feature>
<gene>
    <name evidence="3" type="ORF">UU9_06934</name>
</gene>
<comment type="caution">
    <text evidence="3">The sequence shown here is derived from an EMBL/GenBank/DDBJ whole genome shotgun (WGS) entry which is preliminary data.</text>
</comment>
<reference evidence="3 4" key="1">
    <citation type="journal article" date="2012" name="J. Bacteriol.">
        <title>Genome sequences for six rhodanobacter strains, isolated from soils and the terrestrial subsurface, with variable denitrification capabilities.</title>
        <authorList>
            <person name="Kostka J.E."/>
            <person name="Green S.J."/>
            <person name="Rishishwar L."/>
            <person name="Prakash O."/>
            <person name="Katz L.S."/>
            <person name="Marino-Ramirez L."/>
            <person name="Jordan I.K."/>
            <person name="Munk C."/>
            <person name="Ivanova N."/>
            <person name="Mikhailova N."/>
            <person name="Watson D.B."/>
            <person name="Brown S.D."/>
            <person name="Palumbo A.V."/>
            <person name="Brooks S.C."/>
        </authorList>
    </citation>
    <scope>NUCLEOTIDE SEQUENCE [LARGE SCALE GENOMIC DNA]</scope>
    <source>
        <strain evidence="4">Jip2T</strain>
    </source>
</reference>
<sequence length="123" mass="13174">MVFEDDFLLAGTLADVLARLGCIVVRCIATFDLAMEAADTESFDVAVVDLQLQGITAFPLLDRLAERGIPGIIASCRSRVEIPPRYTSIPAISKPYTANELRRAIDVACGAESARESAGDSLD</sequence>
<dbReference type="Gene3D" id="3.40.50.2300">
    <property type="match status" value="1"/>
</dbReference>
<dbReference type="STRING" id="1163408.UU9_06934"/>
<dbReference type="InterPro" id="IPR001789">
    <property type="entry name" value="Sig_transdc_resp-reg_receiver"/>
</dbReference>
<accession>I4VTI0</accession>
<proteinExistence type="predicted"/>
<keyword evidence="1" id="KW-0597">Phosphoprotein</keyword>
<dbReference type="EMBL" id="AJXU01000028">
    <property type="protein sequence ID" value="EIL90521.1"/>
    <property type="molecule type" value="Genomic_DNA"/>
</dbReference>
<dbReference type="SUPFAM" id="SSF52172">
    <property type="entry name" value="CheY-like"/>
    <property type="match status" value="1"/>
</dbReference>
<dbReference type="eggNOG" id="COG0784">
    <property type="taxonomic scope" value="Bacteria"/>
</dbReference>
<feature type="domain" description="Response regulatory" evidence="2">
    <location>
        <begin position="1"/>
        <end position="109"/>
    </location>
</feature>
<protein>
    <submittedName>
        <fullName evidence="3">Response regulator receiver protein</fullName>
    </submittedName>
</protein>
<organism evidence="3 4">
    <name type="scientific">Rhodanobacter fulvus Jip2</name>
    <dbReference type="NCBI Taxonomy" id="1163408"/>
    <lineage>
        <taxon>Bacteria</taxon>
        <taxon>Pseudomonadati</taxon>
        <taxon>Pseudomonadota</taxon>
        <taxon>Gammaproteobacteria</taxon>
        <taxon>Lysobacterales</taxon>
        <taxon>Rhodanobacteraceae</taxon>
        <taxon>Rhodanobacter</taxon>
    </lineage>
</organism>
<keyword evidence="4" id="KW-1185">Reference proteome</keyword>
<dbReference type="Proteomes" id="UP000004210">
    <property type="component" value="Unassembled WGS sequence"/>
</dbReference>